<dbReference type="FunFam" id="1.10.287.10:FF:000002">
    <property type="entry name" value="30S ribosomal protein S15"/>
    <property type="match status" value="1"/>
</dbReference>
<keyword evidence="4 6" id="KW-0699">rRNA-binding</keyword>
<proteinExistence type="inferred from homology"/>
<dbReference type="InterPro" id="IPR009068">
    <property type="entry name" value="uS15_NS1_RNA-bd_sf"/>
</dbReference>
<dbReference type="GO" id="GO:0005840">
    <property type="term" value="C:ribosome"/>
    <property type="evidence" value="ECO:0007669"/>
    <property type="project" value="UniProtKB-KW"/>
</dbReference>
<reference evidence="7 8" key="1">
    <citation type="submission" date="2019-04" db="EMBL/GenBank/DDBJ databases">
        <authorList>
            <person name="Van Vliet M D."/>
        </authorList>
    </citation>
    <scope>NUCLEOTIDE SEQUENCE [LARGE SCALE GENOMIC DNA]</scope>
    <source>
        <strain evidence="7 8">F21</strain>
    </source>
</reference>
<dbReference type="InterPro" id="IPR005290">
    <property type="entry name" value="Ribosomal_uS15_bac-type"/>
</dbReference>
<comment type="function">
    <text evidence="4">Forms an intersubunit bridge (bridge B4) with the 23S rRNA of the 50S subunit in the ribosome.</text>
</comment>
<name>A0A6C2UTT3_9BACT</name>
<dbReference type="SMART" id="SM01387">
    <property type="entry name" value="Ribosomal_S15"/>
    <property type="match status" value="1"/>
</dbReference>
<evidence type="ECO:0000313" key="7">
    <source>
        <dbReference type="EMBL" id="VGO23373.1"/>
    </source>
</evidence>
<accession>A0A6C2UTT3</accession>
<evidence type="ECO:0000256" key="5">
    <source>
        <dbReference type="RuleBase" id="RU003919"/>
    </source>
</evidence>
<dbReference type="AlphaFoldDB" id="A0A6C2UTT3"/>
<keyword evidence="8" id="KW-1185">Reference proteome</keyword>
<evidence type="ECO:0000256" key="4">
    <source>
        <dbReference type="HAMAP-Rule" id="MF_01343"/>
    </source>
</evidence>
<dbReference type="EMBL" id="CAAHFH010000003">
    <property type="protein sequence ID" value="VGO23373.1"/>
    <property type="molecule type" value="Genomic_DNA"/>
</dbReference>
<dbReference type="InterPro" id="IPR000589">
    <property type="entry name" value="Ribosomal_uS15"/>
</dbReference>
<keyword evidence="1 4" id="KW-0689">Ribosomal protein</keyword>
<dbReference type="GO" id="GO:1990904">
    <property type="term" value="C:ribonucleoprotein complex"/>
    <property type="evidence" value="ECO:0007669"/>
    <property type="project" value="UniProtKB-KW"/>
</dbReference>
<dbReference type="Pfam" id="PF00312">
    <property type="entry name" value="Ribosomal_S15"/>
    <property type="match status" value="1"/>
</dbReference>
<dbReference type="GO" id="GO:0019843">
    <property type="term" value="F:rRNA binding"/>
    <property type="evidence" value="ECO:0007669"/>
    <property type="project" value="UniProtKB-UniRule"/>
</dbReference>
<protein>
    <recommendedName>
        <fullName evidence="4">Small ribosomal subunit protein uS15</fullName>
    </recommendedName>
</protein>
<comment type="similarity">
    <text evidence="4 5">Belongs to the universal ribosomal protein uS15 family.</text>
</comment>
<dbReference type="Proteomes" id="UP000346198">
    <property type="component" value="Unassembled WGS sequence"/>
</dbReference>
<dbReference type="HAMAP" id="MF_01343_B">
    <property type="entry name" value="Ribosomal_uS15_B"/>
    <property type="match status" value="1"/>
</dbReference>
<comment type="function">
    <text evidence="4 6">One of the primary rRNA binding proteins, it binds directly to 16S rRNA where it helps nucleate assembly of the platform of the 30S subunit by binding and bridging several RNA helices of the 16S rRNA.</text>
</comment>
<dbReference type="PANTHER" id="PTHR23321:SF26">
    <property type="entry name" value="SMALL RIBOSOMAL SUBUNIT PROTEIN US15M"/>
    <property type="match status" value="1"/>
</dbReference>
<dbReference type="RefSeq" id="WP_136065642.1">
    <property type="nucleotide sequence ID" value="NZ_CAAHFH010000003.1"/>
</dbReference>
<evidence type="ECO:0000313" key="8">
    <source>
        <dbReference type="Proteomes" id="UP000346198"/>
    </source>
</evidence>
<dbReference type="Gene3D" id="1.10.287.10">
    <property type="entry name" value="S15/NS1, RNA-binding"/>
    <property type="match status" value="1"/>
</dbReference>
<organism evidence="7 8">
    <name type="scientific">Pontiella sulfatireligans</name>
    <dbReference type="NCBI Taxonomy" id="2750658"/>
    <lineage>
        <taxon>Bacteria</taxon>
        <taxon>Pseudomonadati</taxon>
        <taxon>Kiritimatiellota</taxon>
        <taxon>Kiritimatiellia</taxon>
        <taxon>Kiritimatiellales</taxon>
        <taxon>Pontiellaceae</taxon>
        <taxon>Pontiella</taxon>
    </lineage>
</organism>
<dbReference type="Gene3D" id="6.10.250.3130">
    <property type="match status" value="1"/>
</dbReference>
<dbReference type="SUPFAM" id="SSF47060">
    <property type="entry name" value="S15/NS1 RNA-binding domain"/>
    <property type="match status" value="1"/>
</dbReference>
<evidence type="ECO:0000256" key="3">
    <source>
        <dbReference type="ARBA" id="ARBA00064542"/>
    </source>
</evidence>
<gene>
    <name evidence="4 7" type="primary">rpsO</name>
    <name evidence="7" type="ORF">SCARR_05480</name>
</gene>
<keyword evidence="4 6" id="KW-0694">RNA-binding</keyword>
<dbReference type="PROSITE" id="PS00362">
    <property type="entry name" value="RIBOSOMAL_S15"/>
    <property type="match status" value="1"/>
</dbReference>
<keyword evidence="2 4" id="KW-0687">Ribonucleoprotein</keyword>
<evidence type="ECO:0000256" key="2">
    <source>
        <dbReference type="ARBA" id="ARBA00023274"/>
    </source>
</evidence>
<dbReference type="GO" id="GO:0003735">
    <property type="term" value="F:structural constituent of ribosome"/>
    <property type="evidence" value="ECO:0007669"/>
    <property type="project" value="InterPro"/>
</dbReference>
<dbReference type="GO" id="GO:0006412">
    <property type="term" value="P:translation"/>
    <property type="evidence" value="ECO:0007669"/>
    <property type="project" value="UniProtKB-UniRule"/>
</dbReference>
<dbReference type="CDD" id="cd00353">
    <property type="entry name" value="Ribosomal_S15p_S13e"/>
    <property type="match status" value="1"/>
</dbReference>
<comment type="subunit">
    <text evidence="3 4">Part of the 30S ribosomal subunit. Forms a bridge to the 50S subunit in the 70S ribosome, contacting the 23S rRNA.</text>
</comment>
<dbReference type="NCBIfam" id="TIGR00952">
    <property type="entry name" value="S15_bact"/>
    <property type="match status" value="1"/>
</dbReference>
<evidence type="ECO:0000256" key="6">
    <source>
        <dbReference type="RuleBase" id="RU004524"/>
    </source>
</evidence>
<evidence type="ECO:0000256" key="1">
    <source>
        <dbReference type="ARBA" id="ARBA00022980"/>
    </source>
</evidence>
<sequence length="87" mass="10246">MDQAVKAEVKNEYKRNEQDTGSVEVQAALLTSRIKELTEHLKIHKKDHSSRRGLIMMVNKRRKLLVYLQKRDDARYKELIGKLGLRK</sequence>
<dbReference type="GO" id="GO:0005737">
    <property type="term" value="C:cytoplasm"/>
    <property type="evidence" value="ECO:0007669"/>
    <property type="project" value="UniProtKB-ARBA"/>
</dbReference>
<dbReference type="PANTHER" id="PTHR23321">
    <property type="entry name" value="RIBOSOMAL PROTEIN S15, BACTERIAL AND ORGANELLAR"/>
    <property type="match status" value="1"/>
</dbReference>